<feature type="chain" id="PRO_5045180086" evidence="1">
    <location>
        <begin position="18"/>
        <end position="165"/>
    </location>
</feature>
<gene>
    <name evidence="2" type="ORF">ACFODZ_12760</name>
</gene>
<dbReference type="RefSeq" id="WP_109862379.1">
    <property type="nucleotide sequence ID" value="NZ_JBHRTS010000007.1"/>
</dbReference>
<dbReference type="EMBL" id="JBHRTS010000007">
    <property type="protein sequence ID" value="MFC3195116.1"/>
    <property type="molecule type" value="Genomic_DNA"/>
</dbReference>
<comment type="caution">
    <text evidence="2">The sequence shown here is derived from an EMBL/GenBank/DDBJ whole genome shotgun (WGS) entry which is preliminary data.</text>
</comment>
<sequence>MKNSLMLLLFFSSWSLADNSKNPLPGAWLITGVEWQSAERTSALTDVQPGLFIFTDDHYALMWSPENQPRNPFQVLAKPTNEEIIAGFRSIVFNGGRYLYSPGKLVTTAVVAKVPGFESGQQFFFVETDEGELTLTFYDEIYPDGSRPEWSGTWKTVFTLKKAAQ</sequence>
<reference evidence="3" key="1">
    <citation type="journal article" date="2019" name="Int. J. Syst. Evol. Microbiol.">
        <title>The Global Catalogue of Microorganisms (GCM) 10K type strain sequencing project: providing services to taxonomists for standard genome sequencing and annotation.</title>
        <authorList>
            <consortium name="The Broad Institute Genomics Platform"/>
            <consortium name="The Broad Institute Genome Sequencing Center for Infectious Disease"/>
            <person name="Wu L."/>
            <person name="Ma J."/>
        </authorList>
    </citation>
    <scope>NUCLEOTIDE SEQUENCE [LARGE SCALE GENOMIC DNA]</scope>
    <source>
        <strain evidence="3">KCTC 42953</strain>
    </source>
</reference>
<proteinExistence type="predicted"/>
<keyword evidence="3" id="KW-1185">Reference proteome</keyword>
<dbReference type="Proteomes" id="UP001595533">
    <property type="component" value="Unassembled WGS sequence"/>
</dbReference>
<evidence type="ECO:0000313" key="2">
    <source>
        <dbReference type="EMBL" id="MFC3195116.1"/>
    </source>
</evidence>
<accession>A0ABV7JEK3</accession>
<feature type="signal peptide" evidence="1">
    <location>
        <begin position="1"/>
        <end position="17"/>
    </location>
</feature>
<keyword evidence="1" id="KW-0732">Signal</keyword>
<organism evidence="2 3">
    <name type="scientific">Marinicella sediminis</name>
    <dbReference type="NCBI Taxonomy" id="1792834"/>
    <lineage>
        <taxon>Bacteria</taxon>
        <taxon>Pseudomonadati</taxon>
        <taxon>Pseudomonadota</taxon>
        <taxon>Gammaproteobacteria</taxon>
        <taxon>Lysobacterales</taxon>
        <taxon>Marinicellaceae</taxon>
        <taxon>Marinicella</taxon>
    </lineage>
</organism>
<evidence type="ECO:0000256" key="1">
    <source>
        <dbReference type="SAM" id="SignalP"/>
    </source>
</evidence>
<protein>
    <submittedName>
        <fullName evidence="2">Lipocalin-like domain-containing protein</fullName>
    </submittedName>
</protein>
<name>A0ABV7JEK3_9GAMM</name>
<evidence type="ECO:0000313" key="3">
    <source>
        <dbReference type="Proteomes" id="UP001595533"/>
    </source>
</evidence>